<protein>
    <recommendedName>
        <fullName evidence="2">Shisa N-terminal domain-containing protein</fullName>
    </recommendedName>
</protein>
<comment type="caution">
    <text evidence="4">The sequence shown here is derived from an EMBL/GenBank/DDBJ whole genome shotgun (WGS) entry which is preliminary data.</text>
</comment>
<feature type="transmembrane region" description="Helical" evidence="1">
    <location>
        <begin position="79"/>
        <end position="109"/>
    </location>
</feature>
<evidence type="ECO:0000259" key="2">
    <source>
        <dbReference type="Pfam" id="PF13908"/>
    </source>
</evidence>
<dbReference type="Pfam" id="PF13908">
    <property type="entry name" value="Shisa_N"/>
    <property type="match status" value="1"/>
</dbReference>
<name>A0A818HT36_9BILA</name>
<proteinExistence type="predicted"/>
<dbReference type="Proteomes" id="UP000663881">
    <property type="component" value="Unassembled WGS sequence"/>
</dbReference>
<evidence type="ECO:0000313" key="4">
    <source>
        <dbReference type="EMBL" id="CAF3513008.1"/>
    </source>
</evidence>
<dbReference type="InterPro" id="IPR053891">
    <property type="entry name" value="Shisa_N"/>
</dbReference>
<evidence type="ECO:0000313" key="5">
    <source>
        <dbReference type="Proteomes" id="UP000663881"/>
    </source>
</evidence>
<dbReference type="AlphaFoldDB" id="A0A818HT36"/>
<dbReference type="OrthoDB" id="10025410at2759"/>
<organism evidence="4 5">
    <name type="scientific">Adineta steineri</name>
    <dbReference type="NCBI Taxonomy" id="433720"/>
    <lineage>
        <taxon>Eukaryota</taxon>
        <taxon>Metazoa</taxon>
        <taxon>Spiralia</taxon>
        <taxon>Gnathifera</taxon>
        <taxon>Rotifera</taxon>
        <taxon>Eurotatoria</taxon>
        <taxon>Bdelloidea</taxon>
        <taxon>Adinetida</taxon>
        <taxon>Adinetidae</taxon>
        <taxon>Adineta</taxon>
    </lineage>
</organism>
<reference evidence="4" key="1">
    <citation type="submission" date="2021-02" db="EMBL/GenBank/DDBJ databases">
        <authorList>
            <person name="Nowell W R."/>
        </authorList>
    </citation>
    <scope>NUCLEOTIDE SEQUENCE</scope>
</reference>
<gene>
    <name evidence="4" type="ORF">OKA104_LOCUS2161</name>
    <name evidence="3" type="ORF">VCS650_LOCUS4910</name>
</gene>
<dbReference type="Proteomes" id="UP000663891">
    <property type="component" value="Unassembled WGS sequence"/>
</dbReference>
<dbReference type="EMBL" id="CAJNON010000028">
    <property type="protein sequence ID" value="CAF0817908.1"/>
    <property type="molecule type" value="Genomic_DNA"/>
</dbReference>
<evidence type="ECO:0000256" key="1">
    <source>
        <dbReference type="SAM" id="Phobius"/>
    </source>
</evidence>
<keyword evidence="1" id="KW-0472">Membrane</keyword>
<dbReference type="EMBL" id="CAJOAY010000058">
    <property type="protein sequence ID" value="CAF3513008.1"/>
    <property type="molecule type" value="Genomic_DNA"/>
</dbReference>
<accession>A0A818HT36</accession>
<keyword evidence="1" id="KW-0812">Transmembrane</keyword>
<evidence type="ECO:0000313" key="3">
    <source>
        <dbReference type="EMBL" id="CAF0817908.1"/>
    </source>
</evidence>
<keyword evidence="1" id="KW-1133">Transmembrane helix</keyword>
<feature type="domain" description="Shisa N-terminal" evidence="2">
    <location>
        <begin position="9"/>
        <end position="47"/>
    </location>
</feature>
<sequence>MNPEEQRTSCPGFLDEHGIWNNGFECPPLSGQRRICCGTDAHLYCCPIGNINTNSFNRQEKYSLSINETTFTFIEKLNAIFFTLPILITCILIIIVLLLLILITLFVCYRYRQRNQNEQESPTSTKQTLLVDHFPFSPPHHQLFFNENNTQTCIRHKQTTEPLTTSTSSTKSTRMPSNIYYNDWKEFFNTTELPMNLYPTMSSHSNENHNDDPYLRPNYAVNCTPKQQDDIIV</sequence>